<evidence type="ECO:0000313" key="2">
    <source>
        <dbReference type="Proteomes" id="UP000265631"/>
    </source>
</evidence>
<protein>
    <submittedName>
        <fullName evidence="1">Nitrate assimilation regulatory protein nira</fullName>
    </submittedName>
</protein>
<sequence>MVCLSMASGMGGREDFMLQLIADIRAMAARMNLFGTRVSDETLKTFHELPPDKFRASAAAAWGPYGWLTFYSTQFAADPIAYPPSLPVPGDTNRRSGGLVWPPHPVPNYLGQSITNLYKLWPMIQYFGHVYDFTNPVPLSERVTLSFAESTYQKLLVWATALDLRMKRNEDSVSHVYFFHFNTRDCTPASIYMASMRQLKRLLIWYLTKAGRHSDNGWFTVAVLQIMSATLWNTNDPDWKIYFQLCFNFWKEAYIRYRIYLAIAKANSYFALQLGVIERDTAVALVNELRAVGAHHVDPENAINSAIADHRMAAKRLTDSRVDTMAKEFADLILSQYTGDVERNTADGASSKESEVAPSHNWLKTVLN</sequence>
<keyword evidence="2" id="KW-1185">Reference proteome</keyword>
<dbReference type="AlphaFoldDB" id="A0A395N2Q5"/>
<dbReference type="STRING" id="2594813.A0A395N2Q5"/>
<gene>
    <name evidence="1" type="ORF">FIE12Z_1323</name>
</gene>
<organism evidence="1 2">
    <name type="scientific">Fusarium flagelliforme</name>
    <dbReference type="NCBI Taxonomy" id="2675880"/>
    <lineage>
        <taxon>Eukaryota</taxon>
        <taxon>Fungi</taxon>
        <taxon>Dikarya</taxon>
        <taxon>Ascomycota</taxon>
        <taxon>Pezizomycotina</taxon>
        <taxon>Sordariomycetes</taxon>
        <taxon>Hypocreomycetidae</taxon>
        <taxon>Hypocreales</taxon>
        <taxon>Nectriaceae</taxon>
        <taxon>Fusarium</taxon>
        <taxon>Fusarium incarnatum-equiseti species complex</taxon>
    </lineage>
</organism>
<dbReference type="EMBL" id="PXXK01000028">
    <property type="protein sequence ID" value="RFN54197.1"/>
    <property type="molecule type" value="Genomic_DNA"/>
</dbReference>
<accession>A0A395N2Q5</accession>
<dbReference type="Proteomes" id="UP000265631">
    <property type="component" value="Unassembled WGS sequence"/>
</dbReference>
<comment type="caution">
    <text evidence="1">The sequence shown here is derived from an EMBL/GenBank/DDBJ whole genome shotgun (WGS) entry which is preliminary data.</text>
</comment>
<proteinExistence type="predicted"/>
<reference evidence="1 2" key="1">
    <citation type="journal article" date="2018" name="PLoS Pathog.">
        <title>Evolution of structural diversity of trichothecenes, a family of toxins produced by plant pathogenic and entomopathogenic fungi.</title>
        <authorList>
            <person name="Proctor R.H."/>
            <person name="McCormick S.P."/>
            <person name="Kim H.S."/>
            <person name="Cardoza R.E."/>
            <person name="Stanley A.M."/>
            <person name="Lindo L."/>
            <person name="Kelly A."/>
            <person name="Brown D.W."/>
            <person name="Lee T."/>
            <person name="Vaughan M.M."/>
            <person name="Alexander N.J."/>
            <person name="Busman M."/>
            <person name="Gutierrez S."/>
        </authorList>
    </citation>
    <scope>NUCLEOTIDE SEQUENCE [LARGE SCALE GENOMIC DNA]</scope>
    <source>
        <strain evidence="1 2">NRRL 13405</strain>
    </source>
</reference>
<name>A0A395N2Q5_9HYPO</name>
<evidence type="ECO:0000313" key="1">
    <source>
        <dbReference type="EMBL" id="RFN54197.1"/>
    </source>
</evidence>